<reference evidence="8" key="1">
    <citation type="submission" date="2023-07" db="EMBL/GenBank/DDBJ databases">
        <title>Conexibacter stalactiti sp. nov., isolated from stalactites in a lava cave and emended description of the genus Conexibacter.</title>
        <authorList>
            <person name="Lee S.D."/>
        </authorList>
    </citation>
    <scope>NUCLEOTIDE SEQUENCE [LARGE SCALE GENOMIC DNA]</scope>
    <source>
        <strain evidence="8">KCTC 39840</strain>
    </source>
</reference>
<dbReference type="InterPro" id="IPR051598">
    <property type="entry name" value="TSUP/Inactive_protease-like"/>
</dbReference>
<proteinExistence type="inferred from homology"/>
<keyword evidence="8" id="KW-1185">Reference proteome</keyword>
<protein>
    <recommendedName>
        <fullName evidence="6">Probable membrane transporter protein</fullName>
    </recommendedName>
</protein>
<feature type="transmembrane region" description="Helical" evidence="6">
    <location>
        <begin position="7"/>
        <end position="33"/>
    </location>
</feature>
<evidence type="ECO:0000256" key="6">
    <source>
        <dbReference type="RuleBase" id="RU363041"/>
    </source>
</evidence>
<gene>
    <name evidence="7" type="ORF">R7226_18670</name>
</gene>
<accession>A0ABU4HUL6</accession>
<feature type="transmembrane region" description="Helical" evidence="6">
    <location>
        <begin position="75"/>
        <end position="93"/>
    </location>
</feature>
<keyword evidence="3 6" id="KW-0812">Transmembrane</keyword>
<sequence length="130" mass="13234">MDGDLLLAAIIGVFAGIASGLLGIGGGILFVPALTLVLGLGTVEAEATSLLAIVPVALVGSWNQRRYGNIRVRDAGVIGLLSIGGAVAGVALANVLPEVALRIGFALLMLNLARQLVARGIRDRRARLAS</sequence>
<evidence type="ECO:0000313" key="8">
    <source>
        <dbReference type="Proteomes" id="UP001284601"/>
    </source>
</evidence>
<dbReference type="InterPro" id="IPR002781">
    <property type="entry name" value="TM_pro_TauE-like"/>
</dbReference>
<evidence type="ECO:0000256" key="3">
    <source>
        <dbReference type="ARBA" id="ARBA00022692"/>
    </source>
</evidence>
<comment type="caution">
    <text evidence="7">The sequence shown here is derived from an EMBL/GenBank/DDBJ whole genome shotgun (WGS) entry which is preliminary data.</text>
</comment>
<keyword evidence="6" id="KW-1003">Cell membrane</keyword>
<evidence type="ECO:0000256" key="2">
    <source>
        <dbReference type="ARBA" id="ARBA00009142"/>
    </source>
</evidence>
<dbReference type="RefSeq" id="WP_318598760.1">
    <property type="nucleotide sequence ID" value="NZ_JAWSTH010000054.1"/>
</dbReference>
<comment type="similarity">
    <text evidence="2 6">Belongs to the 4-toluene sulfonate uptake permease (TSUP) (TC 2.A.102) family.</text>
</comment>
<evidence type="ECO:0000256" key="4">
    <source>
        <dbReference type="ARBA" id="ARBA00022989"/>
    </source>
</evidence>
<dbReference type="PANTHER" id="PTHR43701">
    <property type="entry name" value="MEMBRANE TRANSPORTER PROTEIN MJ0441-RELATED"/>
    <property type="match status" value="1"/>
</dbReference>
<feature type="transmembrane region" description="Helical" evidence="6">
    <location>
        <begin position="99"/>
        <end position="117"/>
    </location>
</feature>
<evidence type="ECO:0000313" key="7">
    <source>
        <dbReference type="EMBL" id="MDW5596377.1"/>
    </source>
</evidence>
<dbReference type="EMBL" id="JAWSTH010000054">
    <property type="protein sequence ID" value="MDW5596377.1"/>
    <property type="molecule type" value="Genomic_DNA"/>
</dbReference>
<evidence type="ECO:0000256" key="5">
    <source>
        <dbReference type="ARBA" id="ARBA00023136"/>
    </source>
</evidence>
<comment type="subcellular location">
    <subcellularLocation>
        <location evidence="6">Cell membrane</location>
        <topology evidence="6">Multi-pass membrane protein</topology>
    </subcellularLocation>
    <subcellularLocation>
        <location evidence="1">Membrane</location>
        <topology evidence="1">Multi-pass membrane protein</topology>
    </subcellularLocation>
</comment>
<organism evidence="7 8">
    <name type="scientific">Conexibacter stalactiti</name>
    <dbReference type="NCBI Taxonomy" id="1940611"/>
    <lineage>
        <taxon>Bacteria</taxon>
        <taxon>Bacillati</taxon>
        <taxon>Actinomycetota</taxon>
        <taxon>Thermoleophilia</taxon>
        <taxon>Solirubrobacterales</taxon>
        <taxon>Conexibacteraceae</taxon>
        <taxon>Conexibacter</taxon>
    </lineage>
</organism>
<dbReference type="Proteomes" id="UP001284601">
    <property type="component" value="Unassembled WGS sequence"/>
</dbReference>
<evidence type="ECO:0000256" key="1">
    <source>
        <dbReference type="ARBA" id="ARBA00004141"/>
    </source>
</evidence>
<feature type="transmembrane region" description="Helical" evidence="6">
    <location>
        <begin position="45"/>
        <end position="63"/>
    </location>
</feature>
<keyword evidence="5 6" id="KW-0472">Membrane</keyword>
<dbReference type="Pfam" id="PF01925">
    <property type="entry name" value="TauE"/>
    <property type="match status" value="1"/>
</dbReference>
<dbReference type="PANTHER" id="PTHR43701:SF2">
    <property type="entry name" value="MEMBRANE TRANSPORTER PROTEIN YJNA-RELATED"/>
    <property type="match status" value="1"/>
</dbReference>
<keyword evidence="4 6" id="KW-1133">Transmembrane helix</keyword>
<name>A0ABU4HUL6_9ACTN</name>